<name>A0A087T910_STEMI</name>
<protein>
    <submittedName>
        <fullName evidence="2">Uncharacterized protein</fullName>
    </submittedName>
</protein>
<dbReference type="STRING" id="407821.A0A087T910"/>
<dbReference type="PANTHER" id="PTHR46360:SF1">
    <property type="entry name" value="DISKS LARGE HOMOLOG 5"/>
    <property type="match status" value="1"/>
</dbReference>
<evidence type="ECO:0000313" key="3">
    <source>
        <dbReference type="Proteomes" id="UP000054359"/>
    </source>
</evidence>
<feature type="region of interest" description="Disordered" evidence="1">
    <location>
        <begin position="35"/>
        <end position="89"/>
    </location>
</feature>
<dbReference type="EMBL" id="KK114050">
    <property type="protein sequence ID" value="KFM61599.1"/>
    <property type="molecule type" value="Genomic_DNA"/>
</dbReference>
<dbReference type="InterPro" id="IPR053004">
    <property type="entry name" value="MAGUK_Signaling_Regulators"/>
</dbReference>
<dbReference type="AlphaFoldDB" id="A0A087T910"/>
<gene>
    <name evidence="2" type="ORF">X975_08594</name>
</gene>
<keyword evidence="3" id="KW-1185">Reference proteome</keyword>
<sequence>MRSATYGLAANVLRQCIDSITMLVQYNPEKFREVVPDNEDSSDAMSPCETPVMSHKKSLSKSVDASNEDVPSSPSSAASTLTKKKSGLR</sequence>
<dbReference type="Proteomes" id="UP000054359">
    <property type="component" value="Unassembled WGS sequence"/>
</dbReference>
<dbReference type="OrthoDB" id="10067129at2759"/>
<evidence type="ECO:0000313" key="2">
    <source>
        <dbReference type="EMBL" id="KFM61599.1"/>
    </source>
</evidence>
<proteinExistence type="predicted"/>
<feature type="compositionally biased region" description="Low complexity" evidence="1">
    <location>
        <begin position="71"/>
        <end position="81"/>
    </location>
</feature>
<feature type="non-terminal residue" evidence="2">
    <location>
        <position position="89"/>
    </location>
</feature>
<dbReference type="GO" id="GO:0005886">
    <property type="term" value="C:plasma membrane"/>
    <property type="evidence" value="ECO:0007669"/>
    <property type="project" value="TreeGrafter"/>
</dbReference>
<reference evidence="2 3" key="1">
    <citation type="submission" date="2013-11" db="EMBL/GenBank/DDBJ databases">
        <title>Genome sequencing of Stegodyphus mimosarum.</title>
        <authorList>
            <person name="Bechsgaard J."/>
        </authorList>
    </citation>
    <scope>NUCLEOTIDE SEQUENCE [LARGE SCALE GENOMIC DNA]</scope>
</reference>
<evidence type="ECO:0000256" key="1">
    <source>
        <dbReference type="SAM" id="MobiDB-lite"/>
    </source>
</evidence>
<accession>A0A087T910</accession>
<organism evidence="2 3">
    <name type="scientific">Stegodyphus mimosarum</name>
    <name type="common">African social velvet spider</name>
    <dbReference type="NCBI Taxonomy" id="407821"/>
    <lineage>
        <taxon>Eukaryota</taxon>
        <taxon>Metazoa</taxon>
        <taxon>Ecdysozoa</taxon>
        <taxon>Arthropoda</taxon>
        <taxon>Chelicerata</taxon>
        <taxon>Arachnida</taxon>
        <taxon>Araneae</taxon>
        <taxon>Araneomorphae</taxon>
        <taxon>Entelegynae</taxon>
        <taxon>Eresoidea</taxon>
        <taxon>Eresidae</taxon>
        <taxon>Stegodyphus</taxon>
    </lineage>
</organism>
<dbReference type="GO" id="GO:0035331">
    <property type="term" value="P:negative regulation of hippo signaling"/>
    <property type="evidence" value="ECO:0007669"/>
    <property type="project" value="TreeGrafter"/>
</dbReference>
<dbReference type="PANTHER" id="PTHR46360">
    <property type="entry name" value="DISKS LARGE HOMOLOG 5"/>
    <property type="match status" value="1"/>
</dbReference>